<organism evidence="2 3">
    <name type="scientific">Pontixanthobacter gangjinensis</name>
    <dbReference type="NCBI Taxonomy" id="1028742"/>
    <lineage>
        <taxon>Bacteria</taxon>
        <taxon>Pseudomonadati</taxon>
        <taxon>Pseudomonadota</taxon>
        <taxon>Alphaproteobacteria</taxon>
        <taxon>Sphingomonadales</taxon>
        <taxon>Erythrobacteraceae</taxon>
        <taxon>Pontixanthobacter</taxon>
    </lineage>
</organism>
<dbReference type="EMBL" id="WTYS01000001">
    <property type="protein sequence ID" value="MXO56235.1"/>
    <property type="molecule type" value="Genomic_DNA"/>
</dbReference>
<proteinExistence type="predicted"/>
<gene>
    <name evidence="2" type="ORF">GRI36_05005</name>
</gene>
<comment type="caution">
    <text evidence="2">The sequence shown here is derived from an EMBL/GenBank/DDBJ whole genome shotgun (WGS) entry which is preliminary data.</text>
</comment>
<sequence length="83" mass="9410">MSQNFEFYNTRAKEAAAEAKAAKLDNVRERALRSETAWREMADRAKQMEEDREVARIDREQRQAEAAELEAAKVLAAPEALAS</sequence>
<keyword evidence="3" id="KW-1185">Reference proteome</keyword>
<evidence type="ECO:0000313" key="3">
    <source>
        <dbReference type="Proteomes" id="UP000468943"/>
    </source>
</evidence>
<name>A0A6I4SKK5_9SPHN</name>
<protein>
    <submittedName>
        <fullName evidence="2">Uncharacterized protein</fullName>
    </submittedName>
</protein>
<keyword evidence="1" id="KW-0175">Coiled coil</keyword>
<dbReference type="RefSeq" id="WP_160597454.1">
    <property type="nucleotide sequence ID" value="NZ_WTYS01000001.1"/>
</dbReference>
<feature type="coiled-coil region" evidence="1">
    <location>
        <begin position="45"/>
        <end position="77"/>
    </location>
</feature>
<dbReference type="AlphaFoldDB" id="A0A6I4SKK5"/>
<reference evidence="2 3" key="1">
    <citation type="submission" date="2019-12" db="EMBL/GenBank/DDBJ databases">
        <title>Genomic-based taxomic classification of the family Erythrobacteraceae.</title>
        <authorList>
            <person name="Xu L."/>
        </authorList>
    </citation>
    <scope>NUCLEOTIDE SEQUENCE [LARGE SCALE GENOMIC DNA]</scope>
    <source>
        <strain evidence="2 3">JCM 17802</strain>
    </source>
</reference>
<evidence type="ECO:0000256" key="1">
    <source>
        <dbReference type="SAM" id="Coils"/>
    </source>
</evidence>
<accession>A0A6I4SKK5</accession>
<evidence type="ECO:0000313" key="2">
    <source>
        <dbReference type="EMBL" id="MXO56235.1"/>
    </source>
</evidence>
<dbReference type="Proteomes" id="UP000468943">
    <property type="component" value="Unassembled WGS sequence"/>
</dbReference>
<dbReference type="OrthoDB" id="7411138at2"/>